<proteinExistence type="predicted"/>
<sequence length="543" mass="57272">MLASAAVAIGGVGLFLIGMLILTDGLKSLIGDSQRRLLAAFTNSPVSGAATGALTTAVIQSSSATTVTAVGFVGAGLLSFPQALGIIFGANIGTTVTGWMVALIGFKLKLGAILLPVLLIAVLVKMFGRARTAQAGWALAGFCLIFIGLDTMQQGMQLFEGAVTPADFPSDTLLGRLQLVAIGAAITLVTQSSSAGVATAMVALGSGAITLPQAMAMVIGMDIATTFTAILATVGGSSAMRQTGAAHVVYNLLTGLMAFCLLTPFAAIAAHFADPAVVGSEQVALVAFHSAFNTLGVLLILPFTHRFARLILWLIPEDGADLARRLDRNLLPDTSAATDALAGTLGECSYRLFDLIEQAMTDPVRHRSESDLAEIGDAIGKAERYAEDIQPRLDPASDPGRFVAAMHALDHLRRLFHRVGRSGRIETIARDPALQQARRDFAAALKTFTDAQDPAAAEEIFDALRKSLREERRRLRDDAARAAAARELSLDDAIGRLDGIRWLHRCAYHVWRIASHMSGAVTTEGPPRIDSPAKDAALEAELD</sequence>
<reference evidence="8" key="1">
    <citation type="submission" date="2022-08" db="EMBL/GenBank/DDBJ databases">
        <title>Nisaea acidiphila sp. nov., isolated from a marine algal debris and emended description of the genus Nisaea Urios et al. 2008.</title>
        <authorList>
            <person name="Kwon K."/>
        </authorList>
    </citation>
    <scope>NUCLEOTIDE SEQUENCE</scope>
    <source>
        <strain evidence="8">MEBiC11861</strain>
    </source>
</reference>
<evidence type="ECO:0000256" key="3">
    <source>
        <dbReference type="ARBA" id="ARBA00022692"/>
    </source>
</evidence>
<keyword evidence="4 7" id="KW-1133">Transmembrane helix</keyword>
<keyword evidence="2" id="KW-1003">Cell membrane</keyword>
<dbReference type="GO" id="GO:0005886">
    <property type="term" value="C:plasma membrane"/>
    <property type="evidence" value="ECO:0007669"/>
    <property type="project" value="UniProtKB-SubCell"/>
</dbReference>
<keyword evidence="9" id="KW-1185">Reference proteome</keyword>
<dbReference type="InterPro" id="IPR003841">
    <property type="entry name" value="Na/Pi_transpt"/>
</dbReference>
<dbReference type="NCBIfam" id="NF037997">
    <property type="entry name" value="Na_Pi_symport"/>
    <property type="match status" value="1"/>
</dbReference>
<dbReference type="AlphaFoldDB" id="A0A9J7APL0"/>
<feature type="transmembrane region" description="Helical" evidence="7">
    <location>
        <begin position="79"/>
        <end position="103"/>
    </location>
</feature>
<comment type="subcellular location">
    <subcellularLocation>
        <location evidence="1">Cell membrane</location>
        <topology evidence="1">Multi-pass membrane protein</topology>
    </subcellularLocation>
</comment>
<evidence type="ECO:0000256" key="5">
    <source>
        <dbReference type="ARBA" id="ARBA00023136"/>
    </source>
</evidence>
<dbReference type="PANTHER" id="PTHR10010:SF46">
    <property type="entry name" value="SODIUM-DEPENDENT PHOSPHATE TRANSPORT PROTEIN 2B"/>
    <property type="match status" value="1"/>
</dbReference>
<feature type="transmembrane region" description="Helical" evidence="7">
    <location>
        <begin position="38"/>
        <end position="59"/>
    </location>
</feature>
<dbReference type="Proteomes" id="UP001060336">
    <property type="component" value="Chromosome"/>
</dbReference>
<dbReference type="EMBL" id="CP102480">
    <property type="protein sequence ID" value="UUX49555.1"/>
    <property type="molecule type" value="Genomic_DNA"/>
</dbReference>
<protein>
    <submittedName>
        <fullName evidence="8">Na/Pi symporter</fullName>
    </submittedName>
</protein>
<evidence type="ECO:0000256" key="2">
    <source>
        <dbReference type="ARBA" id="ARBA00022475"/>
    </source>
</evidence>
<feature type="transmembrane region" description="Helical" evidence="7">
    <location>
        <begin position="6"/>
        <end position="26"/>
    </location>
</feature>
<evidence type="ECO:0000313" key="8">
    <source>
        <dbReference type="EMBL" id="UUX49555.1"/>
    </source>
</evidence>
<accession>A0A9J7APL0</accession>
<evidence type="ECO:0000313" key="9">
    <source>
        <dbReference type="Proteomes" id="UP001060336"/>
    </source>
</evidence>
<feature type="transmembrane region" description="Helical" evidence="7">
    <location>
        <begin position="248"/>
        <end position="272"/>
    </location>
</feature>
<feature type="region of interest" description="Disordered" evidence="6">
    <location>
        <begin position="521"/>
        <end position="543"/>
    </location>
</feature>
<feature type="transmembrane region" description="Helical" evidence="7">
    <location>
        <begin position="173"/>
        <end position="194"/>
    </location>
</feature>
<dbReference type="GO" id="GO:0044341">
    <property type="term" value="P:sodium-dependent phosphate transport"/>
    <property type="evidence" value="ECO:0007669"/>
    <property type="project" value="InterPro"/>
</dbReference>
<feature type="transmembrane region" description="Helical" evidence="7">
    <location>
        <begin position="134"/>
        <end position="152"/>
    </location>
</feature>
<gene>
    <name evidence="8" type="ORF">NUH88_19415</name>
</gene>
<dbReference type="GO" id="GO:0005436">
    <property type="term" value="F:sodium:phosphate symporter activity"/>
    <property type="evidence" value="ECO:0007669"/>
    <property type="project" value="InterPro"/>
</dbReference>
<dbReference type="KEGG" id="naci:NUH88_19415"/>
<organism evidence="8 9">
    <name type="scientific">Nisaea acidiphila</name>
    <dbReference type="NCBI Taxonomy" id="1862145"/>
    <lineage>
        <taxon>Bacteria</taxon>
        <taxon>Pseudomonadati</taxon>
        <taxon>Pseudomonadota</taxon>
        <taxon>Alphaproteobacteria</taxon>
        <taxon>Rhodospirillales</taxon>
        <taxon>Thalassobaculaceae</taxon>
        <taxon>Nisaea</taxon>
    </lineage>
</organism>
<keyword evidence="5 7" id="KW-0472">Membrane</keyword>
<dbReference type="Pfam" id="PF02690">
    <property type="entry name" value="Na_Pi_cotrans"/>
    <property type="match status" value="2"/>
</dbReference>
<feature type="transmembrane region" description="Helical" evidence="7">
    <location>
        <begin position="284"/>
        <end position="303"/>
    </location>
</feature>
<dbReference type="RefSeq" id="WP_257768298.1">
    <property type="nucleotide sequence ID" value="NZ_CP102480.1"/>
</dbReference>
<evidence type="ECO:0000256" key="1">
    <source>
        <dbReference type="ARBA" id="ARBA00004651"/>
    </source>
</evidence>
<evidence type="ECO:0000256" key="7">
    <source>
        <dbReference type="SAM" id="Phobius"/>
    </source>
</evidence>
<evidence type="ECO:0000256" key="4">
    <source>
        <dbReference type="ARBA" id="ARBA00022989"/>
    </source>
</evidence>
<feature type="transmembrane region" description="Helical" evidence="7">
    <location>
        <begin position="214"/>
        <end position="236"/>
    </location>
</feature>
<keyword evidence="3 7" id="KW-0812">Transmembrane</keyword>
<dbReference type="PANTHER" id="PTHR10010">
    <property type="entry name" value="SOLUTE CARRIER FAMILY 34 SODIUM PHOSPHATE , MEMBER 2-RELATED"/>
    <property type="match status" value="1"/>
</dbReference>
<name>A0A9J7APL0_9PROT</name>
<evidence type="ECO:0000256" key="6">
    <source>
        <dbReference type="SAM" id="MobiDB-lite"/>
    </source>
</evidence>